<feature type="compositionally biased region" description="Basic and acidic residues" evidence="8">
    <location>
        <begin position="52"/>
        <end position="76"/>
    </location>
</feature>
<feature type="active site" description="Proton acceptor" evidence="6">
    <location>
        <position position="218"/>
    </location>
</feature>
<dbReference type="AlphaFoldDB" id="W8BQE2"/>
<evidence type="ECO:0000256" key="4">
    <source>
        <dbReference type="ARBA" id="ARBA00022691"/>
    </source>
</evidence>
<evidence type="ECO:0000256" key="1">
    <source>
        <dbReference type="ARBA" id="ARBA00012797"/>
    </source>
</evidence>
<gene>
    <name evidence="10" type="primary">RG9D2</name>
</gene>
<dbReference type="PROSITE" id="PS51675">
    <property type="entry name" value="SAM_MT_TRM10"/>
    <property type="match status" value="1"/>
</dbReference>
<sequence length="335" mass="38586">MPEEILEPQTKIPKIEDDKVVEQIGKQSKLPGPGETPPNPLSKNQLKKQKRLEKYEELKKVRRQKEREKQKQKRLEAQALGLPTRNGPSRKELKKRQLTGYGQQSEKLSVAIDLDYDDLMHDRDVAKCIKQCLRIYTINRRSKCPGQLDITGIKTDGRIHTSLKRNDGWENWHLNYYFDKTHLDIFPKQNLVYLTCESDNVLDRLENGITYVIGGLVDHNHHKGLCHQRATENGLRTARLPLSEHVNMKTRAVLSTFHVFEILMRVAEGQPWTDAIMETLPERKGAKPKLNLDETTEKHLEENDEVKKLENGMIFSADKTSPSEMMTNSSACGEK</sequence>
<name>W8BQE2_CERCA</name>
<dbReference type="PANTHER" id="PTHR13563:SF13">
    <property type="entry name" value="TRNA METHYLTRANSFERASE 10 HOMOLOG A"/>
    <property type="match status" value="1"/>
</dbReference>
<organism evidence="10">
    <name type="scientific">Ceratitis capitata</name>
    <name type="common">Mediterranean fruit fly</name>
    <name type="synonym">Tephritis capitata</name>
    <dbReference type="NCBI Taxonomy" id="7213"/>
    <lineage>
        <taxon>Eukaryota</taxon>
        <taxon>Metazoa</taxon>
        <taxon>Ecdysozoa</taxon>
        <taxon>Arthropoda</taxon>
        <taxon>Hexapoda</taxon>
        <taxon>Insecta</taxon>
        <taxon>Pterygota</taxon>
        <taxon>Neoptera</taxon>
        <taxon>Endopterygota</taxon>
        <taxon>Diptera</taxon>
        <taxon>Brachycera</taxon>
        <taxon>Muscomorpha</taxon>
        <taxon>Tephritoidea</taxon>
        <taxon>Tephritidae</taxon>
        <taxon>Ceratitis</taxon>
        <taxon>Ceratitis</taxon>
    </lineage>
</organism>
<evidence type="ECO:0000256" key="7">
    <source>
        <dbReference type="PIRSR" id="PIRSR016323-2"/>
    </source>
</evidence>
<protein>
    <recommendedName>
        <fullName evidence="1">tRNA (guanine(9)-N(1))-methyltransferase</fullName>
        <ecNumber evidence="1">2.1.1.221</ecNumber>
    </recommendedName>
</protein>
<dbReference type="PANTHER" id="PTHR13563">
    <property type="entry name" value="TRNA (GUANINE-9-) METHYLTRANSFERASE"/>
    <property type="match status" value="1"/>
</dbReference>
<dbReference type="EC" id="2.1.1.221" evidence="1"/>
<feature type="region of interest" description="Disordered" evidence="8">
    <location>
        <begin position="1"/>
        <end position="100"/>
    </location>
</feature>
<keyword evidence="4" id="KW-0949">S-adenosyl-L-methionine</keyword>
<dbReference type="GO" id="GO:0005654">
    <property type="term" value="C:nucleoplasm"/>
    <property type="evidence" value="ECO:0007669"/>
    <property type="project" value="TreeGrafter"/>
</dbReference>
<dbReference type="InterPro" id="IPR016653">
    <property type="entry name" value="TRM10/TRM10A"/>
</dbReference>
<feature type="binding site" evidence="7">
    <location>
        <position position="194"/>
    </location>
    <ligand>
        <name>S-adenosyl-L-methionine</name>
        <dbReference type="ChEBI" id="CHEBI:59789"/>
    </ligand>
</feature>
<evidence type="ECO:0000313" key="10">
    <source>
        <dbReference type="EMBL" id="JAC03461.1"/>
    </source>
</evidence>
<dbReference type="InterPro" id="IPR007356">
    <property type="entry name" value="tRNA_m1G_MeTrfase_euk"/>
</dbReference>
<feature type="binding site" evidence="7">
    <location>
        <position position="226"/>
    </location>
    <ligand>
        <name>S-adenosyl-L-methionine</name>
        <dbReference type="ChEBI" id="CHEBI:59789"/>
    </ligand>
</feature>
<dbReference type="Gene3D" id="3.40.1280.30">
    <property type="match status" value="1"/>
</dbReference>
<feature type="binding site" evidence="7">
    <location>
        <position position="240"/>
    </location>
    <ligand>
        <name>S-adenosyl-L-methionine</name>
        <dbReference type="ChEBI" id="CHEBI:59789"/>
    </ligand>
</feature>
<feature type="compositionally biased region" description="Polar residues" evidence="8">
    <location>
        <begin position="318"/>
        <end position="335"/>
    </location>
</feature>
<keyword evidence="2 10" id="KW-0489">Methyltransferase</keyword>
<comment type="catalytic activity">
    <reaction evidence="5">
        <text>guanosine(9) in tRNA + S-adenosyl-L-methionine = N(1)-methylguanosine(9) in tRNA + S-adenosyl-L-homocysteine + H(+)</text>
        <dbReference type="Rhea" id="RHEA:43156"/>
        <dbReference type="Rhea" id="RHEA-COMP:10367"/>
        <dbReference type="Rhea" id="RHEA-COMP:10368"/>
        <dbReference type="ChEBI" id="CHEBI:15378"/>
        <dbReference type="ChEBI" id="CHEBI:57856"/>
        <dbReference type="ChEBI" id="CHEBI:59789"/>
        <dbReference type="ChEBI" id="CHEBI:73542"/>
        <dbReference type="ChEBI" id="CHEBI:74269"/>
        <dbReference type="EC" id="2.1.1.221"/>
    </reaction>
</comment>
<dbReference type="FunFam" id="3.40.1280.30:FF:000001">
    <property type="entry name" value="tRNA methyltransferase 10 homolog A"/>
    <property type="match status" value="1"/>
</dbReference>
<evidence type="ECO:0000256" key="6">
    <source>
        <dbReference type="PIRSR" id="PIRSR016323-1"/>
    </source>
</evidence>
<reference evidence="10" key="2">
    <citation type="journal article" date="2014" name="BMC Genomics">
        <title>A genomic perspective to assessing quality of mass-reared SIT flies used in Mediterranean fruit fly (Ceratitis capitata) eradication in California.</title>
        <authorList>
            <person name="Calla B."/>
            <person name="Hall B."/>
            <person name="Hou S."/>
            <person name="Geib S.M."/>
        </authorList>
    </citation>
    <scope>NUCLEOTIDE SEQUENCE</scope>
</reference>
<dbReference type="InterPro" id="IPR038459">
    <property type="entry name" value="MT_TRM10-typ_sf"/>
</dbReference>
<feature type="binding site" evidence="7">
    <location>
        <position position="214"/>
    </location>
    <ligand>
        <name>S-adenosyl-L-methionine</name>
        <dbReference type="ChEBI" id="CHEBI:59789"/>
    </ligand>
</feature>
<dbReference type="GO" id="GO:0000049">
    <property type="term" value="F:tRNA binding"/>
    <property type="evidence" value="ECO:0007669"/>
    <property type="project" value="TreeGrafter"/>
</dbReference>
<evidence type="ECO:0000256" key="8">
    <source>
        <dbReference type="SAM" id="MobiDB-lite"/>
    </source>
</evidence>
<dbReference type="EMBL" id="GAMC01003095">
    <property type="protein sequence ID" value="JAC03461.1"/>
    <property type="molecule type" value="mRNA"/>
</dbReference>
<dbReference type="PIRSF" id="PIRSF016323">
    <property type="entry name" value="tRNA_m1G_mtfrase_met"/>
    <property type="match status" value="1"/>
</dbReference>
<evidence type="ECO:0000256" key="3">
    <source>
        <dbReference type="ARBA" id="ARBA00022679"/>
    </source>
</evidence>
<dbReference type="InterPro" id="IPR028564">
    <property type="entry name" value="MT_TRM10-typ"/>
</dbReference>
<dbReference type="OrthoDB" id="278300at2759"/>
<feature type="domain" description="SAM-dependent MTase TRM10-type" evidence="9">
    <location>
        <begin position="94"/>
        <end position="287"/>
    </location>
</feature>
<evidence type="ECO:0000256" key="5">
    <source>
        <dbReference type="ARBA" id="ARBA00048434"/>
    </source>
</evidence>
<evidence type="ECO:0000259" key="9">
    <source>
        <dbReference type="PROSITE" id="PS51675"/>
    </source>
</evidence>
<dbReference type="GO" id="GO:0052905">
    <property type="term" value="F:tRNA (guanosine(9)-N1)-methyltransferase activity"/>
    <property type="evidence" value="ECO:0007669"/>
    <property type="project" value="UniProtKB-EC"/>
</dbReference>
<proteinExistence type="evidence at transcript level"/>
<keyword evidence="3 10" id="KW-0808">Transferase</keyword>
<feature type="region of interest" description="Disordered" evidence="8">
    <location>
        <begin position="287"/>
        <end position="335"/>
    </location>
</feature>
<reference evidence="10" key="1">
    <citation type="submission" date="2013-07" db="EMBL/GenBank/DDBJ databases">
        <authorList>
            <person name="Geib S."/>
        </authorList>
    </citation>
    <scope>NUCLEOTIDE SEQUENCE</scope>
</reference>
<dbReference type="GO" id="GO:0002939">
    <property type="term" value="P:tRNA N1-guanine methylation"/>
    <property type="evidence" value="ECO:0007669"/>
    <property type="project" value="TreeGrafter"/>
</dbReference>
<feature type="compositionally biased region" description="Basic and acidic residues" evidence="8">
    <location>
        <begin position="287"/>
        <end position="310"/>
    </location>
</feature>
<accession>W8BQE2</accession>
<evidence type="ECO:0000256" key="2">
    <source>
        <dbReference type="ARBA" id="ARBA00022603"/>
    </source>
</evidence>